<dbReference type="GO" id="GO:1902600">
    <property type="term" value="P:proton transmembrane transport"/>
    <property type="evidence" value="ECO:0007669"/>
    <property type="project" value="InterPro"/>
</dbReference>
<feature type="transmembrane region" description="Helical" evidence="7">
    <location>
        <begin position="113"/>
        <end position="133"/>
    </location>
</feature>
<dbReference type="InterPro" id="IPR036291">
    <property type="entry name" value="NAD(P)-bd_dom_sf"/>
</dbReference>
<feature type="transmembrane region" description="Helical" evidence="7">
    <location>
        <begin position="55"/>
        <end position="73"/>
    </location>
</feature>
<evidence type="ECO:0000313" key="11">
    <source>
        <dbReference type="Proteomes" id="UP000178870"/>
    </source>
</evidence>
<evidence type="ECO:0000256" key="5">
    <source>
        <dbReference type="ARBA" id="ARBA00022989"/>
    </source>
</evidence>
<feature type="transmembrane region" description="Helical" evidence="7">
    <location>
        <begin position="7"/>
        <end position="35"/>
    </location>
</feature>
<dbReference type="Proteomes" id="UP000178870">
    <property type="component" value="Unassembled WGS sequence"/>
</dbReference>
<dbReference type="InterPro" id="IPR006153">
    <property type="entry name" value="Cation/H_exchanger_TM"/>
</dbReference>
<comment type="similarity">
    <text evidence="2">Belongs to the monovalent cation:proton antiporter 2 (CPA2) transporter (TC 2.A.37) family.</text>
</comment>
<dbReference type="SUPFAM" id="SSF51735">
    <property type="entry name" value="NAD(P)-binding Rossmann-fold domains"/>
    <property type="match status" value="1"/>
</dbReference>
<dbReference type="GO" id="GO:0015297">
    <property type="term" value="F:antiporter activity"/>
    <property type="evidence" value="ECO:0007669"/>
    <property type="project" value="InterPro"/>
</dbReference>
<evidence type="ECO:0000256" key="1">
    <source>
        <dbReference type="ARBA" id="ARBA00004141"/>
    </source>
</evidence>
<feature type="transmembrane region" description="Helical" evidence="7">
    <location>
        <begin position="174"/>
        <end position="200"/>
    </location>
</feature>
<feature type="transmembrane region" description="Helical" evidence="7">
    <location>
        <begin position="321"/>
        <end position="344"/>
    </location>
</feature>
<evidence type="ECO:0000313" key="10">
    <source>
        <dbReference type="EMBL" id="OGM31167.1"/>
    </source>
</evidence>
<keyword evidence="5 7" id="KW-1133">Transmembrane helix</keyword>
<protein>
    <submittedName>
        <fullName evidence="10">Uncharacterized protein</fullName>
    </submittedName>
</protein>
<evidence type="ECO:0000256" key="7">
    <source>
        <dbReference type="SAM" id="Phobius"/>
    </source>
</evidence>
<feature type="transmembrane region" description="Helical" evidence="7">
    <location>
        <begin position="263"/>
        <end position="281"/>
    </location>
</feature>
<keyword evidence="6 7" id="KW-0472">Membrane</keyword>
<reference evidence="10 11" key="1">
    <citation type="journal article" date="2016" name="Nat. Commun.">
        <title>Thousands of microbial genomes shed light on interconnected biogeochemical processes in an aquifer system.</title>
        <authorList>
            <person name="Anantharaman K."/>
            <person name="Brown C.T."/>
            <person name="Hug L.A."/>
            <person name="Sharon I."/>
            <person name="Castelle C.J."/>
            <person name="Probst A.J."/>
            <person name="Thomas B.C."/>
            <person name="Singh A."/>
            <person name="Wilkins M.J."/>
            <person name="Karaoz U."/>
            <person name="Brodie E.L."/>
            <person name="Williams K.H."/>
            <person name="Hubbard S.S."/>
            <person name="Banfield J.F."/>
        </authorList>
    </citation>
    <scope>NUCLEOTIDE SEQUENCE [LARGE SCALE GENOMIC DNA]</scope>
</reference>
<keyword evidence="3" id="KW-0813">Transport</keyword>
<dbReference type="InterPro" id="IPR038770">
    <property type="entry name" value="Na+/solute_symporter_sf"/>
</dbReference>
<proteinExistence type="inferred from homology"/>
<gene>
    <name evidence="10" type="ORF">A2803_01685</name>
</gene>
<dbReference type="Gene3D" id="3.40.50.720">
    <property type="entry name" value="NAD(P)-binding Rossmann-like Domain"/>
    <property type="match status" value="1"/>
</dbReference>
<dbReference type="Pfam" id="PF00999">
    <property type="entry name" value="Na_H_Exchanger"/>
    <property type="match status" value="1"/>
</dbReference>
<dbReference type="GO" id="GO:0016020">
    <property type="term" value="C:membrane"/>
    <property type="evidence" value="ECO:0007669"/>
    <property type="project" value="UniProtKB-SubCell"/>
</dbReference>
<sequence>MEIFGEISIVILLVTGVSLVMKLLKLPFVVGYILTGILVGPYAFNLLQSKENIEFLSKIGIIILLFIVGLGLNPKVLREVGKISLLAGLSQVVFTAFFGYLICRLLGIPSLEAVYIAIALAFSSTIIIHKLLTDKGDLDSLYGKISIGILLVQDLVATIILILVPTIATAHGDLASVLGLLVLKSVALSVILVLLSKLILPKILEYIAGTQELLFLFSIAWGMILATVFHGLGFSIEIGALAAGVVLSTSPFAAEIGSRMKPLRDFFILLFFILLGSQITLDTFPQLLLPTIILSLFVIVGKPIVVIILMNLLGYKRKTGFMVGLTVAQISEFSLILVGLGAFVGHISDSVLPLVTLVGLFTIGGSSYTFLHADFIYKRLEKLIKLLELRTVSREKAFSPHEPAEIILFGYDRAGADFVKAIEKLKKSYVIADYNPEAIGRLKKQGLPYAYGDADDIEFLEELGIDKAKLIISTIPSLETNKLLIERLHRVSPKAISLVLSEHITDTLELYKLGASYVFMPVYLGAQYAAHMVGKHGLDSKSFSEERERHIKHLSKAQVPATLM</sequence>
<evidence type="ECO:0000256" key="2">
    <source>
        <dbReference type="ARBA" id="ARBA00005551"/>
    </source>
</evidence>
<feature type="transmembrane region" description="Helical" evidence="7">
    <location>
        <begin position="238"/>
        <end position="256"/>
    </location>
</feature>
<accession>A0A1F7YV93</accession>
<feature type="domain" description="Cation/H+ exchanger transmembrane" evidence="8">
    <location>
        <begin position="10"/>
        <end position="368"/>
    </location>
</feature>
<feature type="domain" description="RCK N-terminal" evidence="9">
    <location>
        <begin position="406"/>
        <end position="521"/>
    </location>
</feature>
<evidence type="ECO:0000259" key="8">
    <source>
        <dbReference type="Pfam" id="PF00999"/>
    </source>
</evidence>
<dbReference type="AlphaFoldDB" id="A0A1F7YV93"/>
<comment type="caution">
    <text evidence="10">The sequence shown here is derived from an EMBL/GenBank/DDBJ whole genome shotgun (WGS) entry which is preliminary data.</text>
</comment>
<evidence type="ECO:0000256" key="3">
    <source>
        <dbReference type="ARBA" id="ARBA00022448"/>
    </source>
</evidence>
<dbReference type="Gene3D" id="1.20.1530.20">
    <property type="match status" value="1"/>
</dbReference>
<dbReference type="Pfam" id="PF02254">
    <property type="entry name" value="TrkA_N"/>
    <property type="match status" value="1"/>
</dbReference>
<comment type="subcellular location">
    <subcellularLocation>
        <location evidence="1">Membrane</location>
        <topology evidence="1">Multi-pass membrane protein</topology>
    </subcellularLocation>
</comment>
<evidence type="ECO:0000256" key="6">
    <source>
        <dbReference type="ARBA" id="ARBA00023136"/>
    </source>
</evidence>
<dbReference type="PANTHER" id="PTHR42751">
    <property type="entry name" value="SODIUM/HYDROGEN EXCHANGER FAMILY/TRKA DOMAIN PROTEIN"/>
    <property type="match status" value="1"/>
</dbReference>
<dbReference type="InterPro" id="IPR003148">
    <property type="entry name" value="RCK_N"/>
</dbReference>
<feature type="transmembrane region" description="Helical" evidence="7">
    <location>
        <begin position="212"/>
        <end position="232"/>
    </location>
</feature>
<evidence type="ECO:0000256" key="4">
    <source>
        <dbReference type="ARBA" id="ARBA00022692"/>
    </source>
</evidence>
<keyword evidence="4 7" id="KW-0812">Transmembrane</keyword>
<dbReference type="PANTHER" id="PTHR42751:SF3">
    <property type="entry name" value="SODIUM_GLUTAMATE SYMPORTER"/>
    <property type="match status" value="1"/>
</dbReference>
<evidence type="ECO:0000259" key="9">
    <source>
        <dbReference type="Pfam" id="PF02254"/>
    </source>
</evidence>
<organism evidence="10 11">
    <name type="scientific">Candidatus Woesebacteria bacterium RIFCSPHIGHO2_01_FULL_44_21</name>
    <dbReference type="NCBI Taxonomy" id="1802503"/>
    <lineage>
        <taxon>Bacteria</taxon>
        <taxon>Candidatus Woeseibacteriota</taxon>
    </lineage>
</organism>
<dbReference type="GO" id="GO:0006813">
    <property type="term" value="P:potassium ion transport"/>
    <property type="evidence" value="ECO:0007669"/>
    <property type="project" value="InterPro"/>
</dbReference>
<feature type="transmembrane region" description="Helical" evidence="7">
    <location>
        <begin position="350"/>
        <end position="371"/>
    </location>
</feature>
<dbReference type="EMBL" id="MGGP01000029">
    <property type="protein sequence ID" value="OGM31167.1"/>
    <property type="molecule type" value="Genomic_DNA"/>
</dbReference>
<feature type="transmembrane region" description="Helical" evidence="7">
    <location>
        <begin position="85"/>
        <end position="107"/>
    </location>
</feature>
<feature type="transmembrane region" description="Helical" evidence="7">
    <location>
        <begin position="287"/>
        <end position="309"/>
    </location>
</feature>
<name>A0A1F7YV93_9BACT</name>
<feature type="transmembrane region" description="Helical" evidence="7">
    <location>
        <begin position="145"/>
        <end position="168"/>
    </location>
</feature>